<protein>
    <recommendedName>
        <fullName evidence="3">Core-binding (CB) domain-containing protein</fullName>
    </recommendedName>
</protein>
<dbReference type="Pfam" id="PF13102">
    <property type="entry name" value="Phage_int_SAM_5"/>
    <property type="match status" value="1"/>
</dbReference>
<dbReference type="OrthoDB" id="9801717at2"/>
<dbReference type="GO" id="GO:0003677">
    <property type="term" value="F:DNA binding"/>
    <property type="evidence" value="ECO:0007669"/>
    <property type="project" value="UniProtKB-UniRule"/>
</dbReference>
<proteinExistence type="predicted"/>
<keyword evidence="5" id="KW-1185">Reference proteome</keyword>
<dbReference type="RefSeq" id="WP_037285657.1">
    <property type="nucleotide sequence ID" value="NZ_JEOB01000002.1"/>
</dbReference>
<dbReference type="PROSITE" id="PS51900">
    <property type="entry name" value="CB"/>
    <property type="match status" value="1"/>
</dbReference>
<dbReference type="InterPro" id="IPR025269">
    <property type="entry name" value="SAM-like_dom"/>
</dbReference>
<dbReference type="InterPro" id="IPR044068">
    <property type="entry name" value="CB"/>
</dbReference>
<dbReference type="InterPro" id="IPR010998">
    <property type="entry name" value="Integrase_recombinase_N"/>
</dbReference>
<feature type="domain" description="Core-binding (CB)" evidence="3">
    <location>
        <begin position="8"/>
        <end position="99"/>
    </location>
</feature>
<accession>A0A011VZV8</accession>
<dbReference type="Gene3D" id="1.10.150.130">
    <property type="match status" value="1"/>
</dbReference>
<sequence length="99" mass="11883">MNNTVKKKLFFSMTLDFLETYIPQDSPSLKTVKTYRDGLSIFRRYVSDEKGISMKRFLFEDCTFDFLLDYRNWLLDYKKHTRSTVNNRLAAIHGNSIYY</sequence>
<reference evidence="4 5" key="1">
    <citation type="submission" date="2013-06" db="EMBL/GenBank/DDBJ databases">
        <title>Rumen cellulosomics: divergent fiber-degrading strategies revealed by comparative genome-wide analysis of six Ruminococcal strains.</title>
        <authorList>
            <person name="Dassa B."/>
            <person name="Borovok I."/>
            <person name="Lamed R."/>
            <person name="Flint H."/>
            <person name="Yeoman C.J."/>
            <person name="White B."/>
            <person name="Bayer E.A."/>
        </authorList>
    </citation>
    <scope>NUCLEOTIDE SEQUENCE [LARGE SCALE GENOMIC DNA]</scope>
    <source>
        <strain evidence="4 5">SY3</strain>
    </source>
</reference>
<keyword evidence="1 2" id="KW-0238">DNA-binding</keyword>
<dbReference type="AlphaFoldDB" id="A0A011VZV8"/>
<dbReference type="EMBL" id="JEOB01000002">
    <property type="protein sequence ID" value="EXM40068.1"/>
    <property type="molecule type" value="Genomic_DNA"/>
</dbReference>
<evidence type="ECO:0000313" key="5">
    <source>
        <dbReference type="Proteomes" id="UP000021369"/>
    </source>
</evidence>
<evidence type="ECO:0000313" key="4">
    <source>
        <dbReference type="EMBL" id="EXM40068.1"/>
    </source>
</evidence>
<comment type="caution">
    <text evidence="4">The sequence shown here is derived from an EMBL/GenBank/DDBJ whole genome shotgun (WGS) entry which is preliminary data.</text>
</comment>
<evidence type="ECO:0000259" key="3">
    <source>
        <dbReference type="PROSITE" id="PS51900"/>
    </source>
</evidence>
<name>A0A011VZV8_RUMAL</name>
<organism evidence="4 5">
    <name type="scientific">Ruminococcus albus SY3</name>
    <dbReference type="NCBI Taxonomy" id="1341156"/>
    <lineage>
        <taxon>Bacteria</taxon>
        <taxon>Bacillati</taxon>
        <taxon>Bacillota</taxon>
        <taxon>Clostridia</taxon>
        <taxon>Eubacteriales</taxon>
        <taxon>Oscillospiraceae</taxon>
        <taxon>Ruminococcus</taxon>
    </lineage>
</organism>
<evidence type="ECO:0000256" key="2">
    <source>
        <dbReference type="PROSITE-ProRule" id="PRU01248"/>
    </source>
</evidence>
<dbReference type="Proteomes" id="UP000021369">
    <property type="component" value="Unassembled WGS sequence"/>
</dbReference>
<gene>
    <name evidence="4" type="ORF">RASY3_04765</name>
</gene>
<evidence type="ECO:0000256" key="1">
    <source>
        <dbReference type="ARBA" id="ARBA00023125"/>
    </source>
</evidence>